<name>X0VVB4_9ZZZZ</name>
<dbReference type="PROSITE" id="PS50110">
    <property type="entry name" value="RESPONSE_REGULATORY"/>
    <property type="match status" value="1"/>
</dbReference>
<dbReference type="CDD" id="cd17535">
    <property type="entry name" value="REC_NarL-like"/>
    <property type="match status" value="1"/>
</dbReference>
<proteinExistence type="predicted"/>
<comment type="caution">
    <text evidence="2">The sequence shown here is derived from an EMBL/GenBank/DDBJ whole genome shotgun (WGS) entry which is preliminary data.</text>
</comment>
<evidence type="ECO:0000259" key="1">
    <source>
        <dbReference type="PROSITE" id="PS50110"/>
    </source>
</evidence>
<reference evidence="2" key="1">
    <citation type="journal article" date="2014" name="Front. Microbiol.">
        <title>High frequency of phylogenetically diverse reductive dehalogenase-homologous genes in deep subseafloor sedimentary metagenomes.</title>
        <authorList>
            <person name="Kawai M."/>
            <person name="Futagami T."/>
            <person name="Toyoda A."/>
            <person name="Takaki Y."/>
            <person name="Nishi S."/>
            <person name="Hori S."/>
            <person name="Arai W."/>
            <person name="Tsubouchi T."/>
            <person name="Morono Y."/>
            <person name="Uchiyama I."/>
            <person name="Ito T."/>
            <person name="Fujiyama A."/>
            <person name="Inagaki F."/>
            <person name="Takami H."/>
        </authorList>
    </citation>
    <scope>NUCLEOTIDE SEQUENCE</scope>
    <source>
        <strain evidence="2">Expedition CK06-06</strain>
    </source>
</reference>
<dbReference type="InterPro" id="IPR058245">
    <property type="entry name" value="NreC/VraR/RcsB-like_REC"/>
</dbReference>
<feature type="non-terminal residue" evidence="2">
    <location>
        <position position="71"/>
    </location>
</feature>
<dbReference type="Gene3D" id="3.40.50.2300">
    <property type="match status" value="1"/>
</dbReference>
<dbReference type="PANTHER" id="PTHR43228">
    <property type="entry name" value="TWO-COMPONENT RESPONSE REGULATOR"/>
    <property type="match status" value="1"/>
</dbReference>
<dbReference type="Pfam" id="PF00072">
    <property type="entry name" value="Response_reg"/>
    <property type="match status" value="1"/>
</dbReference>
<dbReference type="InterPro" id="IPR001789">
    <property type="entry name" value="Sig_transdc_resp-reg_receiver"/>
</dbReference>
<dbReference type="InterPro" id="IPR011006">
    <property type="entry name" value="CheY-like_superfamily"/>
</dbReference>
<organism evidence="2">
    <name type="scientific">marine sediment metagenome</name>
    <dbReference type="NCBI Taxonomy" id="412755"/>
    <lineage>
        <taxon>unclassified sequences</taxon>
        <taxon>metagenomes</taxon>
        <taxon>ecological metagenomes</taxon>
    </lineage>
</organism>
<evidence type="ECO:0000313" key="2">
    <source>
        <dbReference type="EMBL" id="GAG16398.1"/>
    </source>
</evidence>
<dbReference type="PANTHER" id="PTHR43228:SF1">
    <property type="entry name" value="TWO-COMPONENT RESPONSE REGULATOR ARR22"/>
    <property type="match status" value="1"/>
</dbReference>
<gene>
    <name evidence="2" type="ORF">S01H1_56174</name>
</gene>
<dbReference type="AlphaFoldDB" id="X0VVB4"/>
<dbReference type="SUPFAM" id="SSF52172">
    <property type="entry name" value="CheY-like"/>
    <property type="match status" value="1"/>
</dbReference>
<accession>X0VVB4</accession>
<dbReference type="GO" id="GO:0000160">
    <property type="term" value="P:phosphorelay signal transduction system"/>
    <property type="evidence" value="ECO:0007669"/>
    <property type="project" value="InterPro"/>
</dbReference>
<protein>
    <recommendedName>
        <fullName evidence="1">Response regulatory domain-containing protein</fullName>
    </recommendedName>
</protein>
<dbReference type="EMBL" id="BARS01036559">
    <property type="protein sequence ID" value="GAG16398.1"/>
    <property type="molecule type" value="Genomic_DNA"/>
</dbReference>
<sequence length="71" mass="7822">MKKVLVADDHAVVREGIKRIIEETADMVVAGEAVNGWEVLDKARGGDYDVVVLDISMPGKNGMEILKELKR</sequence>
<dbReference type="InterPro" id="IPR052048">
    <property type="entry name" value="ST_Response_Regulator"/>
</dbReference>
<feature type="domain" description="Response regulatory" evidence="1">
    <location>
        <begin position="3"/>
        <end position="71"/>
    </location>
</feature>